<evidence type="ECO:0000313" key="1">
    <source>
        <dbReference type="EMBL" id="RGN39388.1"/>
    </source>
</evidence>
<organism evidence="1 2">
    <name type="scientific">Bacteroides oleiciplenus</name>
    <dbReference type="NCBI Taxonomy" id="626931"/>
    <lineage>
        <taxon>Bacteria</taxon>
        <taxon>Pseudomonadati</taxon>
        <taxon>Bacteroidota</taxon>
        <taxon>Bacteroidia</taxon>
        <taxon>Bacteroidales</taxon>
        <taxon>Bacteroidaceae</taxon>
        <taxon>Bacteroides</taxon>
    </lineage>
</organism>
<dbReference type="AlphaFoldDB" id="A0A3E5BP75"/>
<dbReference type="RefSeq" id="WP_117723331.1">
    <property type="nucleotide sequence ID" value="NZ_QSUL01000002.1"/>
</dbReference>
<protein>
    <submittedName>
        <fullName evidence="1">Uncharacterized protein</fullName>
    </submittedName>
</protein>
<sequence length="77" mass="8668">MRLFSESEAGLRSCYFANVLPKLWQSLAKAVAKVCQCGGKRLPQPWQKIGKVLAEDLQILFQRDKVCILNIISTFAV</sequence>
<proteinExistence type="predicted"/>
<accession>A0A3E5BP75</accession>
<comment type="caution">
    <text evidence="1">The sequence shown here is derived from an EMBL/GenBank/DDBJ whole genome shotgun (WGS) entry which is preliminary data.</text>
</comment>
<evidence type="ECO:0000313" key="2">
    <source>
        <dbReference type="Proteomes" id="UP000260983"/>
    </source>
</evidence>
<reference evidence="1 2" key="1">
    <citation type="submission" date="2018-08" db="EMBL/GenBank/DDBJ databases">
        <title>A genome reference for cultivated species of the human gut microbiota.</title>
        <authorList>
            <person name="Zou Y."/>
            <person name="Xue W."/>
            <person name="Luo G."/>
        </authorList>
    </citation>
    <scope>NUCLEOTIDE SEQUENCE [LARGE SCALE GENOMIC DNA]</scope>
    <source>
        <strain evidence="1 2">OM05-15BH</strain>
    </source>
</reference>
<dbReference type="Proteomes" id="UP000260983">
    <property type="component" value="Unassembled WGS sequence"/>
</dbReference>
<gene>
    <name evidence="1" type="ORF">DXB65_03405</name>
</gene>
<dbReference type="EMBL" id="QSUL01000002">
    <property type="protein sequence ID" value="RGN39388.1"/>
    <property type="molecule type" value="Genomic_DNA"/>
</dbReference>
<name>A0A3E5BP75_9BACE</name>